<keyword evidence="6 7" id="KW-0472">Membrane</keyword>
<proteinExistence type="inferred from homology"/>
<dbReference type="Gene3D" id="1.10.3720.10">
    <property type="entry name" value="MetI-like"/>
    <property type="match status" value="1"/>
</dbReference>
<evidence type="ECO:0000313" key="11">
    <source>
        <dbReference type="Proteomes" id="UP000027980"/>
    </source>
</evidence>
<dbReference type="InterPro" id="IPR035906">
    <property type="entry name" value="MetI-like_sf"/>
</dbReference>
<dbReference type="Proteomes" id="UP000027980">
    <property type="component" value="Chromosome"/>
</dbReference>
<dbReference type="AlphaFoldDB" id="A0A075LHL4"/>
<keyword evidence="3" id="KW-1003">Cell membrane</keyword>
<comment type="subcellular location">
    <subcellularLocation>
        <location evidence="1 7">Cell membrane</location>
        <topology evidence="1 7">Multi-pass membrane protein</topology>
    </subcellularLocation>
</comment>
<dbReference type="SUPFAM" id="SSF161098">
    <property type="entry name" value="MetI-like"/>
    <property type="match status" value="1"/>
</dbReference>
<evidence type="ECO:0000313" key="9">
    <source>
        <dbReference type="EMBL" id="AIF66145.1"/>
    </source>
</evidence>
<dbReference type="OrthoDB" id="9785347at2"/>
<dbReference type="GeneID" id="34221509"/>
<feature type="domain" description="ABC transmembrane type-1" evidence="8">
    <location>
        <begin position="88"/>
        <end position="303"/>
    </location>
</feature>
<feature type="transmembrane region" description="Helical" evidence="7">
    <location>
        <begin position="229"/>
        <end position="249"/>
    </location>
</feature>
<keyword evidence="5 7" id="KW-1133">Transmembrane helix</keyword>
<reference evidence="9 11" key="1">
    <citation type="submission" date="2014-07" db="EMBL/GenBank/DDBJ databases">
        <title>Complete genome sequence of a moderately halophilic bacterium Terribacillus aidingensis MP602, isolated from Cryptomeria fortunei in Tianmu mountain in China.</title>
        <authorList>
            <person name="Wang Y."/>
            <person name="Lu P."/>
            <person name="Zhang L."/>
        </authorList>
    </citation>
    <scope>NUCLEOTIDE SEQUENCE [LARGE SCALE GENOMIC DNA]</scope>
    <source>
        <strain evidence="9 11">MP602</strain>
    </source>
</reference>
<dbReference type="GO" id="GO:0055085">
    <property type="term" value="P:transmembrane transport"/>
    <property type="evidence" value="ECO:0007669"/>
    <property type="project" value="InterPro"/>
</dbReference>
<reference evidence="10 12" key="2">
    <citation type="submission" date="2016-10" db="EMBL/GenBank/DDBJ databases">
        <authorList>
            <person name="Varghese N."/>
            <person name="Submissions S."/>
        </authorList>
    </citation>
    <scope>NUCLEOTIDE SEQUENCE [LARGE SCALE GENOMIC DNA]</scope>
    <source>
        <strain evidence="10 12">DSM 21619</strain>
    </source>
</reference>
<feature type="transmembrane region" description="Helical" evidence="7">
    <location>
        <begin position="282"/>
        <end position="302"/>
    </location>
</feature>
<dbReference type="HOGENOM" id="CLU_016047_0_2_9"/>
<feature type="transmembrane region" description="Helical" evidence="7">
    <location>
        <begin position="92"/>
        <end position="114"/>
    </location>
</feature>
<evidence type="ECO:0000256" key="3">
    <source>
        <dbReference type="ARBA" id="ARBA00022475"/>
    </source>
</evidence>
<accession>A0A075LHL4</accession>
<dbReference type="Pfam" id="PF00528">
    <property type="entry name" value="BPD_transp_1"/>
    <property type="match status" value="1"/>
</dbReference>
<evidence type="ECO:0000256" key="2">
    <source>
        <dbReference type="ARBA" id="ARBA00022448"/>
    </source>
</evidence>
<accession>A0AAX2EDH5</accession>
<evidence type="ECO:0000256" key="5">
    <source>
        <dbReference type="ARBA" id="ARBA00022989"/>
    </source>
</evidence>
<dbReference type="GO" id="GO:0005886">
    <property type="term" value="C:plasma membrane"/>
    <property type="evidence" value="ECO:0007669"/>
    <property type="project" value="UniProtKB-SubCell"/>
</dbReference>
<evidence type="ECO:0000256" key="6">
    <source>
        <dbReference type="ARBA" id="ARBA00023136"/>
    </source>
</evidence>
<keyword evidence="4 7" id="KW-0812">Transmembrane</keyword>
<dbReference type="CDD" id="cd06261">
    <property type="entry name" value="TM_PBP2"/>
    <property type="match status" value="1"/>
</dbReference>
<organism evidence="9 11">
    <name type="scientific">Terribacillus saccharophilus</name>
    <dbReference type="NCBI Taxonomy" id="361277"/>
    <lineage>
        <taxon>Bacteria</taxon>
        <taxon>Bacillati</taxon>
        <taxon>Bacillota</taxon>
        <taxon>Bacilli</taxon>
        <taxon>Bacillales</taxon>
        <taxon>Bacillaceae</taxon>
        <taxon>Terribacillus</taxon>
    </lineage>
</organism>
<evidence type="ECO:0000313" key="12">
    <source>
        <dbReference type="Proteomes" id="UP000199735"/>
    </source>
</evidence>
<dbReference type="InterPro" id="IPR051393">
    <property type="entry name" value="ABC_transporter_permease"/>
</dbReference>
<evidence type="ECO:0000256" key="1">
    <source>
        <dbReference type="ARBA" id="ARBA00004651"/>
    </source>
</evidence>
<comment type="similarity">
    <text evidence="7">Belongs to the binding-protein-dependent transport system permease family.</text>
</comment>
<dbReference type="KEGG" id="tap:GZ22_05560"/>
<dbReference type="PANTHER" id="PTHR30193:SF37">
    <property type="entry name" value="INNER MEMBRANE ABC TRANSPORTER PERMEASE PROTEIN YCJO"/>
    <property type="match status" value="1"/>
</dbReference>
<protein>
    <submittedName>
        <fullName evidence="10">Lactose ABC transporter membrane protein</fullName>
    </submittedName>
    <submittedName>
        <fullName evidence="9">Lactose ABC transporter permease</fullName>
    </submittedName>
</protein>
<dbReference type="InterPro" id="IPR000515">
    <property type="entry name" value="MetI-like"/>
</dbReference>
<evidence type="ECO:0000256" key="4">
    <source>
        <dbReference type="ARBA" id="ARBA00022692"/>
    </source>
</evidence>
<dbReference type="RefSeq" id="WP_038559551.1">
    <property type="nucleotide sequence ID" value="NZ_CP008876.1"/>
</dbReference>
<gene>
    <name evidence="9" type="ORF">GZ22_05560</name>
    <name evidence="10" type="ORF">SAMN04489762_1176</name>
</gene>
<evidence type="ECO:0000313" key="10">
    <source>
        <dbReference type="EMBL" id="SEM83968.1"/>
    </source>
</evidence>
<evidence type="ECO:0000259" key="8">
    <source>
        <dbReference type="PROSITE" id="PS50928"/>
    </source>
</evidence>
<dbReference type="EMBL" id="CP008876">
    <property type="protein sequence ID" value="AIF66145.1"/>
    <property type="molecule type" value="Genomic_DNA"/>
</dbReference>
<keyword evidence="2 7" id="KW-0813">Transport</keyword>
<sequence length="311" mass="34896">MNIPEKLGPEKLAKKPAPRPARSLRLKNTLIGWSFVAVASLLIGIFYFFPMVQALIMSFQSGTGVNLSFVGFENYIRLFQDPVFLTTVKNTVIYLIIQVPVMILLALFLSVVLNNKTLKWKGFFRTAIFLPCVTSLVAYSVVFKYLFAPDGIVNMTLMKINLVSEPVQWLTDPFWAKITIILAITWRWTGYNMIFYLSALQNVDQSIYEAAKIDGASAIQQFFKITIPMLKPIILFTSITSTIGTLQLFDEVMNITAGGPGNSTMTISQYIYNLSFKYTPDFGYAATVSYAIVILIVIFSIIQFKAGGDKK</sequence>
<feature type="transmembrane region" description="Helical" evidence="7">
    <location>
        <begin position="126"/>
        <end position="147"/>
    </location>
</feature>
<feature type="transmembrane region" description="Helical" evidence="7">
    <location>
        <begin position="30"/>
        <end position="49"/>
    </location>
</feature>
<name>A0A075LHL4_9BACI</name>
<dbReference type="Proteomes" id="UP000199735">
    <property type="component" value="Unassembled WGS sequence"/>
</dbReference>
<dbReference type="PANTHER" id="PTHR30193">
    <property type="entry name" value="ABC TRANSPORTER PERMEASE PROTEIN"/>
    <property type="match status" value="1"/>
</dbReference>
<evidence type="ECO:0000256" key="7">
    <source>
        <dbReference type="RuleBase" id="RU363032"/>
    </source>
</evidence>
<dbReference type="PROSITE" id="PS50928">
    <property type="entry name" value="ABC_TM1"/>
    <property type="match status" value="1"/>
</dbReference>
<dbReference type="EMBL" id="FOCD01000001">
    <property type="protein sequence ID" value="SEM83968.1"/>
    <property type="molecule type" value="Genomic_DNA"/>
</dbReference>